<dbReference type="EMBL" id="MU970064">
    <property type="protein sequence ID" value="KAK9323211.1"/>
    <property type="molecule type" value="Genomic_DNA"/>
</dbReference>
<proteinExistence type="predicted"/>
<keyword evidence="2" id="KW-1185">Reference proteome</keyword>
<dbReference type="Proteomes" id="UP001489719">
    <property type="component" value="Unassembled WGS sequence"/>
</dbReference>
<accession>A0ACC3TR24</accession>
<protein>
    <submittedName>
        <fullName evidence="1">Uncharacterized protein</fullName>
    </submittedName>
</protein>
<sequence length="70" mass="7236">MLICVIVGVISMLPCRSHSCVGRGIVITNISRPASVCCSTAGPQTLNSRSAGPASKSPSWLIRGARALLI</sequence>
<name>A0ACC3TR24_9ASCO</name>
<gene>
    <name evidence="1" type="ORF">V1517DRAFT_321005</name>
</gene>
<comment type="caution">
    <text evidence="1">The sequence shown here is derived from an EMBL/GenBank/DDBJ whole genome shotgun (WGS) entry which is preliminary data.</text>
</comment>
<evidence type="ECO:0000313" key="1">
    <source>
        <dbReference type="EMBL" id="KAK9323211.1"/>
    </source>
</evidence>
<reference evidence="2" key="1">
    <citation type="journal article" date="2024" name="Front. Bioeng. Biotechnol.">
        <title>Genome-scale model development and genomic sequencing of the oleaginous clade Lipomyces.</title>
        <authorList>
            <person name="Czajka J.J."/>
            <person name="Han Y."/>
            <person name="Kim J."/>
            <person name="Mondo S.J."/>
            <person name="Hofstad B.A."/>
            <person name="Robles A."/>
            <person name="Haridas S."/>
            <person name="Riley R."/>
            <person name="LaButti K."/>
            <person name="Pangilinan J."/>
            <person name="Andreopoulos W."/>
            <person name="Lipzen A."/>
            <person name="Yan J."/>
            <person name="Wang M."/>
            <person name="Ng V."/>
            <person name="Grigoriev I.V."/>
            <person name="Spatafora J.W."/>
            <person name="Magnuson J.K."/>
            <person name="Baker S.E."/>
            <person name="Pomraning K.R."/>
        </authorList>
    </citation>
    <scope>NUCLEOTIDE SEQUENCE [LARGE SCALE GENOMIC DNA]</scope>
    <source>
        <strain evidence="2">CBS 10300</strain>
    </source>
</reference>
<evidence type="ECO:0000313" key="2">
    <source>
        <dbReference type="Proteomes" id="UP001489719"/>
    </source>
</evidence>
<organism evidence="1 2">
    <name type="scientific">Lipomyces orientalis</name>
    <dbReference type="NCBI Taxonomy" id="1233043"/>
    <lineage>
        <taxon>Eukaryota</taxon>
        <taxon>Fungi</taxon>
        <taxon>Dikarya</taxon>
        <taxon>Ascomycota</taxon>
        <taxon>Saccharomycotina</taxon>
        <taxon>Lipomycetes</taxon>
        <taxon>Lipomycetales</taxon>
        <taxon>Lipomycetaceae</taxon>
        <taxon>Lipomyces</taxon>
    </lineage>
</organism>